<dbReference type="SUPFAM" id="SSF116734">
    <property type="entry name" value="DNA methylase specificity domain"/>
    <property type="match status" value="2"/>
</dbReference>
<dbReference type="InterPro" id="IPR000055">
    <property type="entry name" value="Restrct_endonuc_typeI_TRD"/>
</dbReference>
<dbReference type="AlphaFoldDB" id="U3AY11"/>
<dbReference type="Proteomes" id="UP000016562">
    <property type="component" value="Unassembled WGS sequence"/>
</dbReference>
<dbReference type="GO" id="GO:0003677">
    <property type="term" value="F:DNA binding"/>
    <property type="evidence" value="ECO:0007669"/>
    <property type="project" value="UniProtKB-KW"/>
</dbReference>
<dbReference type="RefSeq" id="WP_021712348.1">
    <property type="nucleotide sequence ID" value="NZ_BATM01000005.1"/>
</dbReference>
<name>U3AY11_9VIBR</name>
<sequence>MNTLRKVKIKDLGKIYTGSTPSTKDEKMWGGIYPFVKPSDLVGGSRRVPKTEMMLSEAATKTAKGRLLPKGTTCVVTIGTIGKLCQLSEAAATNQQINSIVVDKENFDEDYVYYLMTQSIDRVKVVEGGSASGREHVKKSTFEQIELNVLPLQQQQKLSRLVRKYDDLIENNNRRIAILEDMAQSLYREWFIKFRYPGHKENLDADCNPKLVDSPLGQIPEGWDVKKIKDLGTVITGKTPSTKKAEYYASSDVPFLKTPDMHGAIFSVDIADYLSDEGANSQKNKFIPANSICVACIGAKAGVVILTSEKLQTNQQINSLVLDDPSMREYFYLFAVGLHQKIHALGSSGATMTNVNKSKFEGIEVLMPPQDLIGSFHKSTSALFDSILNLQRRNGNLKKQRDMLLPKLISGAIEL</sequence>
<comment type="caution">
    <text evidence="5">The sequence shown here is derived from an EMBL/GenBank/DDBJ whole genome shotgun (WGS) entry which is preliminary data.</text>
</comment>
<dbReference type="OrthoDB" id="9798929at2"/>
<evidence type="ECO:0000313" key="6">
    <source>
        <dbReference type="Proteomes" id="UP000016562"/>
    </source>
</evidence>
<dbReference type="PANTHER" id="PTHR30408">
    <property type="entry name" value="TYPE-1 RESTRICTION ENZYME ECOKI SPECIFICITY PROTEIN"/>
    <property type="match status" value="1"/>
</dbReference>
<dbReference type="Gene3D" id="3.90.220.20">
    <property type="entry name" value="DNA methylase specificity domains"/>
    <property type="match status" value="2"/>
</dbReference>
<feature type="domain" description="Type I restriction modification DNA specificity" evidence="4">
    <location>
        <begin position="220"/>
        <end position="370"/>
    </location>
</feature>
<protein>
    <submittedName>
        <fullName evidence="5">Type I restriction enzyme S protein</fullName>
    </submittedName>
</protein>
<evidence type="ECO:0000259" key="4">
    <source>
        <dbReference type="Pfam" id="PF01420"/>
    </source>
</evidence>
<dbReference type="STRING" id="1219080.VEZ01S_05_00120"/>
<dbReference type="GO" id="GO:0009307">
    <property type="term" value="P:DNA restriction-modification system"/>
    <property type="evidence" value="ECO:0007669"/>
    <property type="project" value="UniProtKB-KW"/>
</dbReference>
<comment type="similarity">
    <text evidence="1">Belongs to the type-I restriction system S methylase family.</text>
</comment>
<dbReference type="InterPro" id="IPR052021">
    <property type="entry name" value="Type-I_RS_S_subunit"/>
</dbReference>
<evidence type="ECO:0000313" key="5">
    <source>
        <dbReference type="EMBL" id="GAD78625.1"/>
    </source>
</evidence>
<reference evidence="5 6" key="1">
    <citation type="submission" date="2013-09" db="EMBL/GenBank/DDBJ databases">
        <title>Whole genome shotgun sequence of Vibrio ezurae NBRC 102218.</title>
        <authorList>
            <person name="Yoshida I."/>
            <person name="Hosoyama A."/>
            <person name="Numata M."/>
            <person name="Hashimoto M."/>
            <person name="Hosoyama Y."/>
            <person name="Tsuchikane K."/>
            <person name="Noguchi M."/>
            <person name="Hirakata S."/>
            <person name="Ichikawa N."/>
            <person name="Ohji S."/>
            <person name="Yamazoe A."/>
            <person name="Fujita N."/>
        </authorList>
    </citation>
    <scope>NUCLEOTIDE SEQUENCE [LARGE SCALE GENOMIC DNA]</scope>
    <source>
        <strain evidence="5 6">NBRC 102218</strain>
    </source>
</reference>
<organism evidence="5 6">
    <name type="scientific">Vibrio ezurae NBRC 102218</name>
    <dbReference type="NCBI Taxonomy" id="1219080"/>
    <lineage>
        <taxon>Bacteria</taxon>
        <taxon>Pseudomonadati</taxon>
        <taxon>Pseudomonadota</taxon>
        <taxon>Gammaproteobacteria</taxon>
        <taxon>Vibrionales</taxon>
        <taxon>Vibrionaceae</taxon>
        <taxon>Vibrio</taxon>
    </lineage>
</organism>
<dbReference type="CDD" id="cd17516">
    <property type="entry name" value="RMtype1_S_HinAWORF1578P-TRD2-CR2_like"/>
    <property type="match status" value="1"/>
</dbReference>
<dbReference type="PANTHER" id="PTHR30408:SF13">
    <property type="entry name" value="TYPE I RESTRICTION ENZYME HINDI SPECIFICITY SUBUNIT"/>
    <property type="match status" value="1"/>
</dbReference>
<evidence type="ECO:0000256" key="1">
    <source>
        <dbReference type="ARBA" id="ARBA00010923"/>
    </source>
</evidence>
<keyword evidence="3" id="KW-0238">DNA-binding</keyword>
<dbReference type="Gene3D" id="1.10.287.1120">
    <property type="entry name" value="Bipartite methylase S protein"/>
    <property type="match status" value="1"/>
</dbReference>
<keyword evidence="6" id="KW-1185">Reference proteome</keyword>
<feature type="domain" description="Type I restriction modification DNA specificity" evidence="4">
    <location>
        <begin position="5"/>
        <end position="180"/>
    </location>
</feature>
<evidence type="ECO:0000256" key="3">
    <source>
        <dbReference type="ARBA" id="ARBA00023125"/>
    </source>
</evidence>
<evidence type="ECO:0000256" key="2">
    <source>
        <dbReference type="ARBA" id="ARBA00022747"/>
    </source>
</evidence>
<gene>
    <name evidence="5" type="primary">hsdS</name>
    <name evidence="5" type="ORF">VEZ01S_05_00120</name>
</gene>
<dbReference type="InterPro" id="IPR044946">
    <property type="entry name" value="Restrct_endonuc_typeI_TRD_sf"/>
</dbReference>
<keyword evidence="2" id="KW-0680">Restriction system</keyword>
<dbReference type="EMBL" id="BATM01000005">
    <property type="protein sequence ID" value="GAD78625.1"/>
    <property type="molecule type" value="Genomic_DNA"/>
</dbReference>
<dbReference type="eggNOG" id="COG0732">
    <property type="taxonomic scope" value="Bacteria"/>
</dbReference>
<proteinExistence type="inferred from homology"/>
<dbReference type="Pfam" id="PF01420">
    <property type="entry name" value="Methylase_S"/>
    <property type="match status" value="2"/>
</dbReference>
<dbReference type="CDD" id="cd17251">
    <property type="entry name" value="RMtype1_S_HinAWORF1578P-TRD2-CR2_like"/>
    <property type="match status" value="1"/>
</dbReference>
<accession>U3AY11</accession>